<feature type="active site" description="Proton acceptor" evidence="6">
    <location>
        <position position="69"/>
    </location>
</feature>
<dbReference type="InterPro" id="IPR029001">
    <property type="entry name" value="ITPase-like_fam"/>
</dbReference>
<evidence type="ECO:0000256" key="5">
    <source>
        <dbReference type="ARBA" id="ARBA00023080"/>
    </source>
</evidence>
<dbReference type="SUPFAM" id="SSF52972">
    <property type="entry name" value="ITPase-like"/>
    <property type="match status" value="1"/>
</dbReference>
<gene>
    <name evidence="7" type="ORF">A374_11390</name>
</gene>
<proteinExistence type="inferred from homology"/>
<keyword evidence="3 6" id="KW-0963">Cytoplasm</keyword>
<dbReference type="InterPro" id="IPR003697">
    <property type="entry name" value="Maf-like"/>
</dbReference>
<dbReference type="GO" id="GO:0036221">
    <property type="term" value="F:UTP diphosphatase activity"/>
    <property type="evidence" value="ECO:0007669"/>
    <property type="project" value="RHEA"/>
</dbReference>
<dbReference type="eggNOG" id="COG0424">
    <property type="taxonomic scope" value="Bacteria"/>
</dbReference>
<dbReference type="Gene3D" id="3.90.950.10">
    <property type="match status" value="1"/>
</dbReference>
<comment type="function">
    <text evidence="6">Nucleoside triphosphate pyrophosphatase that hydrolyzes dTTP and UTP. May have a dual role in cell division arrest and in preventing the incorporation of modified nucleotides into cellular nucleic acids.</text>
</comment>
<evidence type="ECO:0000256" key="6">
    <source>
        <dbReference type="HAMAP-Rule" id="MF_00528"/>
    </source>
</evidence>
<dbReference type="GO" id="GO:0036218">
    <property type="term" value="F:dTTP diphosphatase activity"/>
    <property type="evidence" value="ECO:0007669"/>
    <property type="project" value="RHEA"/>
</dbReference>
<dbReference type="Pfam" id="PF02545">
    <property type="entry name" value="Maf"/>
    <property type="match status" value="1"/>
</dbReference>
<dbReference type="CDD" id="cd00555">
    <property type="entry name" value="Maf"/>
    <property type="match status" value="1"/>
</dbReference>
<feature type="site" description="Important for substrate specificity" evidence="6">
    <location>
        <position position="12"/>
    </location>
</feature>
<dbReference type="AlphaFoldDB" id="I8AIP3"/>
<dbReference type="RefSeq" id="WP_007202362.1">
    <property type="nucleotide sequence ID" value="NZ_AKKV01000026.1"/>
</dbReference>
<dbReference type="PIRSF" id="PIRSF006305">
    <property type="entry name" value="Maf"/>
    <property type="match status" value="1"/>
</dbReference>
<comment type="caution">
    <text evidence="7">The sequence shown here is derived from an EMBL/GenBank/DDBJ whole genome shotgun (WGS) entry which is preliminary data.</text>
</comment>
<reference evidence="7 8" key="1">
    <citation type="journal article" date="2012" name="J. Bacteriol.">
        <title>Genome of Bacillus macauensis ZFHKF-1, a Long-Chain-Forming Bacterium.</title>
        <authorList>
            <person name="Cai L."/>
            <person name="Zhang T."/>
        </authorList>
    </citation>
    <scope>NUCLEOTIDE SEQUENCE [LARGE SCALE GENOMIC DNA]</scope>
    <source>
        <strain evidence="7 8">ZFHKF-1</strain>
    </source>
</reference>
<comment type="cofactor">
    <cofactor evidence="1 6">
        <name>a divalent metal cation</name>
        <dbReference type="ChEBI" id="CHEBI:60240"/>
    </cofactor>
</comment>
<comment type="subcellular location">
    <subcellularLocation>
        <location evidence="2 6">Cytoplasm</location>
    </subcellularLocation>
</comment>
<name>I8AIP3_9BACL</name>
<organism evidence="7 8">
    <name type="scientific">Fictibacillus macauensis ZFHKF-1</name>
    <dbReference type="NCBI Taxonomy" id="1196324"/>
    <lineage>
        <taxon>Bacteria</taxon>
        <taxon>Bacillati</taxon>
        <taxon>Bacillota</taxon>
        <taxon>Bacilli</taxon>
        <taxon>Bacillales</taxon>
        <taxon>Fictibacillaceae</taxon>
        <taxon>Fictibacillus</taxon>
    </lineage>
</organism>
<comment type="catalytic activity">
    <reaction evidence="6">
        <text>UTP + H2O = UMP + diphosphate + H(+)</text>
        <dbReference type="Rhea" id="RHEA:29395"/>
        <dbReference type="ChEBI" id="CHEBI:15377"/>
        <dbReference type="ChEBI" id="CHEBI:15378"/>
        <dbReference type="ChEBI" id="CHEBI:33019"/>
        <dbReference type="ChEBI" id="CHEBI:46398"/>
        <dbReference type="ChEBI" id="CHEBI:57865"/>
        <dbReference type="EC" id="3.6.1.9"/>
    </reaction>
</comment>
<evidence type="ECO:0000256" key="2">
    <source>
        <dbReference type="ARBA" id="ARBA00004496"/>
    </source>
</evidence>
<protein>
    <recommendedName>
        <fullName evidence="6">dTTP/UTP pyrophosphatase</fullName>
        <shortName evidence="6">dTTPase/UTPase</shortName>
        <ecNumber evidence="6">3.6.1.9</ecNumber>
    </recommendedName>
    <alternativeName>
        <fullName evidence="6">Nucleoside triphosphate pyrophosphatase</fullName>
    </alternativeName>
    <alternativeName>
        <fullName evidence="6">Nucleotide pyrophosphatase</fullName>
        <shortName evidence="6">Nucleotide PPase</shortName>
    </alternativeName>
</protein>
<evidence type="ECO:0000256" key="3">
    <source>
        <dbReference type="ARBA" id="ARBA00022490"/>
    </source>
</evidence>
<keyword evidence="5 6" id="KW-0546">Nucleotide metabolism</keyword>
<dbReference type="PANTHER" id="PTHR43213:SF5">
    <property type="entry name" value="BIFUNCTIONAL DTTP_UTP PYROPHOSPHATASE_METHYLTRANSFERASE PROTEIN-RELATED"/>
    <property type="match status" value="1"/>
</dbReference>
<dbReference type="HAMAP" id="MF_00528">
    <property type="entry name" value="Maf"/>
    <property type="match status" value="1"/>
</dbReference>
<dbReference type="GO" id="GO:0009117">
    <property type="term" value="P:nucleotide metabolic process"/>
    <property type="evidence" value="ECO:0007669"/>
    <property type="project" value="UniProtKB-KW"/>
</dbReference>
<keyword evidence="4 6" id="KW-0378">Hydrolase</keyword>
<dbReference type="EMBL" id="AKKV01000026">
    <property type="protein sequence ID" value="EIT85344.1"/>
    <property type="molecule type" value="Genomic_DNA"/>
</dbReference>
<feature type="site" description="Important for substrate specificity" evidence="6">
    <location>
        <position position="152"/>
    </location>
</feature>
<sequence length="195" mass="21624">MKRLILASSSPRRKELLSMNSIKYEVIPSTIQEVMDPTLSSEELVCSLARQKAEDVWKRHKDAVVLGADTVVVIDETVMGKPEDRSDAVRTLQSLSGKTHTVYTGVCILSEEKECVFSVATEVTFWELSAAEIENYIETGEPFDKAGSYGIQGRGSRLVKRIEGDYYSVVGLPVSRVVRELDSFGISTVSQEDIL</sequence>
<evidence type="ECO:0000313" key="8">
    <source>
        <dbReference type="Proteomes" id="UP000004080"/>
    </source>
</evidence>
<evidence type="ECO:0000256" key="1">
    <source>
        <dbReference type="ARBA" id="ARBA00001968"/>
    </source>
</evidence>
<feature type="site" description="Important for substrate specificity" evidence="6">
    <location>
        <position position="70"/>
    </location>
</feature>
<dbReference type="GO" id="GO:0005737">
    <property type="term" value="C:cytoplasm"/>
    <property type="evidence" value="ECO:0007669"/>
    <property type="project" value="UniProtKB-SubCell"/>
</dbReference>
<dbReference type="PATRIC" id="fig|1196324.3.peg.2338"/>
<dbReference type="Proteomes" id="UP000004080">
    <property type="component" value="Unassembled WGS sequence"/>
</dbReference>
<comment type="caution">
    <text evidence="6">Lacks conserved residue(s) required for the propagation of feature annotation.</text>
</comment>
<comment type="catalytic activity">
    <reaction evidence="6">
        <text>dTTP + H2O = dTMP + diphosphate + H(+)</text>
        <dbReference type="Rhea" id="RHEA:28534"/>
        <dbReference type="ChEBI" id="CHEBI:15377"/>
        <dbReference type="ChEBI" id="CHEBI:15378"/>
        <dbReference type="ChEBI" id="CHEBI:33019"/>
        <dbReference type="ChEBI" id="CHEBI:37568"/>
        <dbReference type="ChEBI" id="CHEBI:63528"/>
        <dbReference type="EC" id="3.6.1.9"/>
    </reaction>
</comment>
<evidence type="ECO:0000313" key="7">
    <source>
        <dbReference type="EMBL" id="EIT85344.1"/>
    </source>
</evidence>
<dbReference type="STRING" id="1196324.A374_11390"/>
<dbReference type="FunFam" id="3.90.950.10:FF:000005">
    <property type="entry name" value="7-methyl-GTP pyrophosphatase"/>
    <property type="match status" value="1"/>
</dbReference>
<keyword evidence="8" id="KW-1185">Reference proteome</keyword>
<dbReference type="NCBIfam" id="TIGR00172">
    <property type="entry name" value="maf"/>
    <property type="match status" value="1"/>
</dbReference>
<dbReference type="OrthoDB" id="9807767at2"/>
<dbReference type="EC" id="3.6.1.9" evidence="6"/>
<dbReference type="PANTHER" id="PTHR43213">
    <property type="entry name" value="BIFUNCTIONAL DTTP/UTP PYROPHOSPHATASE/METHYLTRANSFERASE PROTEIN-RELATED"/>
    <property type="match status" value="1"/>
</dbReference>
<evidence type="ECO:0000256" key="4">
    <source>
        <dbReference type="ARBA" id="ARBA00022801"/>
    </source>
</evidence>
<accession>I8AIP3</accession>
<comment type="similarity">
    <text evidence="6">Belongs to the Maf family. YhdE subfamily.</text>
</comment>